<organism evidence="3 4">
    <name type="scientific">Zygotorulaspora mrakii</name>
    <name type="common">Zygosaccharomyces mrakii</name>
    <dbReference type="NCBI Taxonomy" id="42260"/>
    <lineage>
        <taxon>Eukaryota</taxon>
        <taxon>Fungi</taxon>
        <taxon>Dikarya</taxon>
        <taxon>Ascomycota</taxon>
        <taxon>Saccharomycotina</taxon>
        <taxon>Saccharomycetes</taxon>
        <taxon>Saccharomycetales</taxon>
        <taxon>Saccharomycetaceae</taxon>
        <taxon>Zygotorulaspora</taxon>
    </lineage>
</organism>
<dbReference type="InterPro" id="IPR036338">
    <property type="entry name" value="Aha1"/>
</dbReference>
<dbReference type="SMART" id="SM01000">
    <property type="entry name" value="Aha1_N"/>
    <property type="match status" value="1"/>
</dbReference>
<dbReference type="Pfam" id="PF09229">
    <property type="entry name" value="Aha1_N"/>
    <property type="match status" value="1"/>
</dbReference>
<reference evidence="3 4" key="1">
    <citation type="submission" date="2020-07" db="EMBL/GenBank/DDBJ databases">
        <title>The yeast mating-type switching endonuclease HO is a domesticated member of an unorthodox homing genetic element family.</title>
        <authorList>
            <person name="Coughlan A.Y."/>
            <person name="Lombardi L."/>
            <person name="Braun-Galleani S."/>
            <person name="Martos A.R."/>
            <person name="Galeote V."/>
            <person name="Bigey F."/>
            <person name="Dequin S."/>
            <person name="Byrne K.P."/>
            <person name="Wolfe K.H."/>
        </authorList>
    </citation>
    <scope>NUCLEOTIDE SEQUENCE [LARGE SCALE GENOMIC DNA]</scope>
    <source>
        <strain evidence="3 4">NRRL Y-6702</strain>
    </source>
</reference>
<evidence type="ECO:0000259" key="2">
    <source>
        <dbReference type="SMART" id="SM01000"/>
    </source>
</evidence>
<dbReference type="KEGG" id="zmk:HG535_0H03460"/>
<name>A0A7H9BAG8_ZYGMR</name>
<dbReference type="Proteomes" id="UP000509704">
    <property type="component" value="Chromosome 8"/>
</dbReference>
<proteinExistence type="inferred from homology"/>
<keyword evidence="4" id="KW-1185">Reference proteome</keyword>
<dbReference type="GeneID" id="59238822"/>
<dbReference type="RefSeq" id="XP_037146744.1">
    <property type="nucleotide sequence ID" value="XM_037290849.1"/>
</dbReference>
<evidence type="ECO:0000256" key="1">
    <source>
        <dbReference type="ARBA" id="ARBA00006817"/>
    </source>
</evidence>
<sequence length="148" mass="17299">MVVLNPNNWHWVDKNTLPWTKAFFQDRLSDLTVVSNDSKHEIKITSVSNVSGDSNVSQRKGQPICYFDLQLSFAVQVAELETEKELSSGTISIPEFMHDERDFEVQYQSFDSFLDLIKLEFYPRVYEILLQYQPALIEEHSKDLKHNQ</sequence>
<dbReference type="PANTHER" id="PTHR13009:SF15">
    <property type="entry name" value="HSP90 CO-CHAPERONE HCH1"/>
    <property type="match status" value="1"/>
</dbReference>
<dbReference type="Gene3D" id="3.15.10.20">
    <property type="entry name" value="Activator of Hsp90 ATPase Aha1, N-terminal domain"/>
    <property type="match status" value="1"/>
</dbReference>
<dbReference type="GO" id="GO:0006457">
    <property type="term" value="P:protein folding"/>
    <property type="evidence" value="ECO:0007669"/>
    <property type="project" value="TreeGrafter"/>
</dbReference>
<dbReference type="GO" id="GO:0001671">
    <property type="term" value="F:ATPase activator activity"/>
    <property type="evidence" value="ECO:0007669"/>
    <property type="project" value="InterPro"/>
</dbReference>
<comment type="similarity">
    <text evidence="1">Belongs to the AHA1 family.</text>
</comment>
<dbReference type="GO" id="GO:0005829">
    <property type="term" value="C:cytosol"/>
    <property type="evidence" value="ECO:0007669"/>
    <property type="project" value="TreeGrafter"/>
</dbReference>
<dbReference type="AlphaFoldDB" id="A0A7H9BAG8"/>
<evidence type="ECO:0000313" key="3">
    <source>
        <dbReference type="EMBL" id="QLG75019.1"/>
    </source>
</evidence>
<dbReference type="OrthoDB" id="567237at2759"/>
<dbReference type="InterPro" id="IPR015310">
    <property type="entry name" value="AHSA1-like_N"/>
</dbReference>
<evidence type="ECO:0000313" key="4">
    <source>
        <dbReference type="Proteomes" id="UP000509704"/>
    </source>
</evidence>
<protein>
    <recommendedName>
        <fullName evidence="2">Activator of Hsp90 ATPase AHSA1-like N-terminal domain-containing protein</fullName>
    </recommendedName>
</protein>
<accession>A0A7H9BAG8</accession>
<dbReference type="PANTHER" id="PTHR13009">
    <property type="entry name" value="HEAT SHOCK PROTEIN 90 HSP90 CO-CHAPERONE AHA-1"/>
    <property type="match status" value="1"/>
</dbReference>
<dbReference type="SUPFAM" id="SSF103111">
    <property type="entry name" value="Activator of Hsp90 ATPase, Aha1"/>
    <property type="match status" value="1"/>
</dbReference>
<dbReference type="EMBL" id="CP058611">
    <property type="protein sequence ID" value="QLG75019.1"/>
    <property type="molecule type" value="Genomic_DNA"/>
</dbReference>
<dbReference type="GO" id="GO:0051087">
    <property type="term" value="F:protein-folding chaperone binding"/>
    <property type="evidence" value="ECO:0007669"/>
    <property type="project" value="InterPro"/>
</dbReference>
<gene>
    <name evidence="3" type="ORF">HG535_0H03460</name>
</gene>
<feature type="domain" description="Activator of Hsp90 ATPase AHSA1-like N-terminal" evidence="2">
    <location>
        <begin position="13"/>
        <end position="142"/>
    </location>
</feature>